<dbReference type="GO" id="GO:0062193">
    <property type="term" value="F:D-ribose pyranase activity"/>
    <property type="evidence" value="ECO:0007669"/>
    <property type="project" value="UniProtKB-EC"/>
</dbReference>
<keyword evidence="5" id="KW-1185">Reference proteome</keyword>
<dbReference type="InterPro" id="IPR023750">
    <property type="entry name" value="RbsD-like_sf"/>
</dbReference>
<dbReference type="eggNOG" id="COG4154">
    <property type="taxonomic scope" value="Bacteria"/>
</dbReference>
<evidence type="ECO:0000256" key="1">
    <source>
        <dbReference type="ARBA" id="ARBA00000223"/>
    </source>
</evidence>
<dbReference type="InterPro" id="IPR007721">
    <property type="entry name" value="RbsD_FucU"/>
</dbReference>
<dbReference type="InterPro" id="IPR050443">
    <property type="entry name" value="RbsD/FucU_mutarotase"/>
</dbReference>
<gene>
    <name evidence="4" type="ordered locus">Sgly_1600</name>
</gene>
<dbReference type="STRING" id="645991.Sgly_1600"/>
<dbReference type="EMBL" id="CP002547">
    <property type="protein sequence ID" value="ADY55898.1"/>
    <property type="molecule type" value="Genomic_DNA"/>
</dbReference>
<dbReference type="Pfam" id="PF05025">
    <property type="entry name" value="RbsD_FucU"/>
    <property type="match status" value="1"/>
</dbReference>
<evidence type="ECO:0000256" key="2">
    <source>
        <dbReference type="ARBA" id="ARBA00023235"/>
    </source>
</evidence>
<dbReference type="KEGG" id="sgy:Sgly_1600"/>
<keyword evidence="2" id="KW-0413">Isomerase</keyword>
<dbReference type="RefSeq" id="WP_013624768.1">
    <property type="nucleotide sequence ID" value="NC_015172.1"/>
</dbReference>
<dbReference type="HOGENOM" id="CLU_120075_1_0_9"/>
<dbReference type="AlphaFoldDB" id="F0SXR5"/>
<evidence type="ECO:0000256" key="3">
    <source>
        <dbReference type="ARBA" id="ARBA00036324"/>
    </source>
</evidence>
<proteinExistence type="predicted"/>
<dbReference type="GO" id="GO:0042806">
    <property type="term" value="F:fucose binding"/>
    <property type="evidence" value="ECO:0007669"/>
    <property type="project" value="TreeGrafter"/>
</dbReference>
<dbReference type="Gene3D" id="3.40.1650.10">
    <property type="entry name" value="RbsD-like domain"/>
    <property type="match status" value="1"/>
</dbReference>
<name>F0SXR5_SYNGF</name>
<dbReference type="OrthoDB" id="9805009at2"/>
<organism evidence="4 5">
    <name type="scientific">Syntrophobotulus glycolicus (strain DSM 8271 / FlGlyR)</name>
    <dbReference type="NCBI Taxonomy" id="645991"/>
    <lineage>
        <taxon>Bacteria</taxon>
        <taxon>Bacillati</taxon>
        <taxon>Bacillota</taxon>
        <taxon>Clostridia</taxon>
        <taxon>Eubacteriales</taxon>
        <taxon>Desulfitobacteriaceae</taxon>
        <taxon>Syntrophobotulus</taxon>
    </lineage>
</organism>
<comment type="catalytic activity">
    <reaction evidence="3">
        <text>alpha-L-fucose = beta-L-fucose</text>
        <dbReference type="Rhea" id="RHEA:25580"/>
        <dbReference type="ChEBI" id="CHEBI:42548"/>
        <dbReference type="ChEBI" id="CHEBI:42589"/>
        <dbReference type="EC" id="5.1.3.29"/>
    </reaction>
</comment>
<sequence length="144" mass="16193">MLRGISPLISPELLKILCEMGHGDDILIADANFPAASMGRIVLQCPGIDACSLLAAILKLFPLDHLVDAPMRLMAVEEGDQYLGIPEIWNRFQKVAETYQYGVKMLQIERQEFYRQSRQAYAIIQTGEKALYGNLLLKKGVIRE</sequence>
<dbReference type="SUPFAM" id="SSF102546">
    <property type="entry name" value="RbsD-like"/>
    <property type="match status" value="1"/>
</dbReference>
<dbReference type="GO" id="GO:0006004">
    <property type="term" value="P:fucose metabolic process"/>
    <property type="evidence" value="ECO:0007669"/>
    <property type="project" value="TreeGrafter"/>
</dbReference>
<comment type="catalytic activity">
    <reaction evidence="1">
        <text>beta-D-ribopyranose = beta-D-ribofuranose</text>
        <dbReference type="Rhea" id="RHEA:25432"/>
        <dbReference type="ChEBI" id="CHEBI:27476"/>
        <dbReference type="ChEBI" id="CHEBI:47002"/>
        <dbReference type="EC" id="5.4.99.62"/>
    </reaction>
</comment>
<accession>F0SXR5</accession>
<evidence type="ECO:0000313" key="4">
    <source>
        <dbReference type="EMBL" id="ADY55898.1"/>
    </source>
</evidence>
<dbReference type="Proteomes" id="UP000007488">
    <property type="component" value="Chromosome"/>
</dbReference>
<dbReference type="PANTHER" id="PTHR31690">
    <property type="entry name" value="FUCOSE MUTAROTASE"/>
    <property type="match status" value="1"/>
</dbReference>
<reference evidence="5" key="2">
    <citation type="submission" date="2011-02" db="EMBL/GenBank/DDBJ databases">
        <title>The complete genome of Syntrophobotulus glycolicus DSM 8271.</title>
        <authorList>
            <person name="Lucas S."/>
            <person name="Copeland A."/>
            <person name="Lapidus A."/>
            <person name="Bruce D."/>
            <person name="Goodwin L."/>
            <person name="Pitluck S."/>
            <person name="Kyrpides N."/>
            <person name="Mavromatis K."/>
            <person name="Pagani I."/>
            <person name="Ivanova N."/>
            <person name="Mikhailova N."/>
            <person name="Chertkov O."/>
            <person name="Held B."/>
            <person name="Detter J.C."/>
            <person name="Tapia R."/>
            <person name="Han C."/>
            <person name="Land M."/>
            <person name="Hauser L."/>
            <person name="Markowitz V."/>
            <person name="Cheng J.-F."/>
            <person name="Hugenholtz P."/>
            <person name="Woyke T."/>
            <person name="Wu D."/>
            <person name="Spring S."/>
            <person name="Schroeder M."/>
            <person name="Brambilla E."/>
            <person name="Klenk H.-P."/>
            <person name="Eisen J.A."/>
        </authorList>
    </citation>
    <scope>NUCLEOTIDE SEQUENCE [LARGE SCALE GENOMIC DNA]</scope>
    <source>
        <strain evidence="5">DSM 8271 / FlGlyR</strain>
    </source>
</reference>
<dbReference type="PANTHER" id="PTHR31690:SF4">
    <property type="entry name" value="FUCOSE MUTAROTASE"/>
    <property type="match status" value="1"/>
</dbReference>
<protein>
    <submittedName>
        <fullName evidence="4">RbsD or FucU transport</fullName>
    </submittedName>
</protein>
<dbReference type="GO" id="GO:0036373">
    <property type="term" value="F:L-fucose mutarotase activity"/>
    <property type="evidence" value="ECO:0007669"/>
    <property type="project" value="UniProtKB-EC"/>
</dbReference>
<reference evidence="4 5" key="1">
    <citation type="journal article" date="2011" name="Stand. Genomic Sci.">
        <title>Complete genome sequence of Syntrophobotulus glycolicus type strain (FlGlyR).</title>
        <authorList>
            <person name="Han C."/>
            <person name="Mwirichia R."/>
            <person name="Chertkov O."/>
            <person name="Held B."/>
            <person name="Lapidus A."/>
            <person name="Nolan M."/>
            <person name="Lucas S."/>
            <person name="Hammon N."/>
            <person name="Deshpande S."/>
            <person name="Cheng J.F."/>
            <person name="Tapia R."/>
            <person name="Goodwin L."/>
            <person name="Pitluck S."/>
            <person name="Huntemann M."/>
            <person name="Liolios K."/>
            <person name="Ivanova N."/>
            <person name="Pagani I."/>
            <person name="Mavromatis K."/>
            <person name="Ovchinikova G."/>
            <person name="Pati A."/>
            <person name="Chen A."/>
            <person name="Palaniappan K."/>
            <person name="Land M."/>
            <person name="Hauser L."/>
            <person name="Brambilla E.M."/>
            <person name="Rohde M."/>
            <person name="Spring S."/>
            <person name="Sikorski J."/>
            <person name="Goker M."/>
            <person name="Woyke T."/>
            <person name="Bristow J."/>
            <person name="Eisen J.A."/>
            <person name="Markowitz V."/>
            <person name="Hugenholtz P."/>
            <person name="Kyrpides N.C."/>
            <person name="Klenk H.P."/>
            <person name="Detter J.C."/>
        </authorList>
    </citation>
    <scope>NUCLEOTIDE SEQUENCE [LARGE SCALE GENOMIC DNA]</scope>
    <source>
        <strain evidence="5">DSM 8271 / FlGlyR</strain>
    </source>
</reference>
<evidence type="ECO:0000313" key="5">
    <source>
        <dbReference type="Proteomes" id="UP000007488"/>
    </source>
</evidence>